<dbReference type="InterPro" id="IPR029149">
    <property type="entry name" value="Creatin/AminoP/Spt16_N"/>
</dbReference>
<dbReference type="InterPro" id="IPR036005">
    <property type="entry name" value="Creatinase/aminopeptidase-like"/>
</dbReference>
<evidence type="ECO:0000259" key="5">
    <source>
        <dbReference type="Pfam" id="PF01321"/>
    </source>
</evidence>
<name>A0A927C813_9BACL</name>
<gene>
    <name evidence="6" type="ORF">IDH45_07035</name>
</gene>
<dbReference type="EMBL" id="JACXJA010000007">
    <property type="protein sequence ID" value="MBD2861732.1"/>
    <property type="molecule type" value="Genomic_DNA"/>
</dbReference>
<dbReference type="InterPro" id="IPR001131">
    <property type="entry name" value="Peptidase_M24B_aminopep-P_CS"/>
</dbReference>
<dbReference type="GO" id="GO:0046872">
    <property type="term" value="F:metal ion binding"/>
    <property type="evidence" value="ECO:0007669"/>
    <property type="project" value="UniProtKB-KW"/>
</dbReference>
<keyword evidence="6" id="KW-0645">Protease</keyword>
<dbReference type="InterPro" id="IPR000994">
    <property type="entry name" value="Pept_M24"/>
</dbReference>
<dbReference type="InterPro" id="IPR000587">
    <property type="entry name" value="Creatinase_N"/>
</dbReference>
<dbReference type="AlphaFoldDB" id="A0A927C813"/>
<dbReference type="PROSITE" id="PS00491">
    <property type="entry name" value="PROLINE_PEPTIDASE"/>
    <property type="match status" value="1"/>
</dbReference>
<dbReference type="Gene3D" id="3.90.230.10">
    <property type="entry name" value="Creatinase/methionine aminopeptidase superfamily"/>
    <property type="match status" value="1"/>
</dbReference>
<evidence type="ECO:0000259" key="4">
    <source>
        <dbReference type="Pfam" id="PF00557"/>
    </source>
</evidence>
<dbReference type="PANTHER" id="PTHR46112:SF2">
    <property type="entry name" value="XAA-PRO AMINOPEPTIDASE P-RELATED"/>
    <property type="match status" value="1"/>
</dbReference>
<comment type="caution">
    <text evidence="6">The sequence shown here is derived from an EMBL/GenBank/DDBJ whole genome shotgun (WGS) entry which is preliminary data.</text>
</comment>
<dbReference type="RefSeq" id="WP_190926011.1">
    <property type="nucleotide sequence ID" value="NZ_JACXJA010000007.1"/>
</dbReference>
<evidence type="ECO:0000313" key="7">
    <source>
        <dbReference type="Proteomes" id="UP000639396"/>
    </source>
</evidence>
<dbReference type="SUPFAM" id="SSF55920">
    <property type="entry name" value="Creatinase/aminopeptidase"/>
    <property type="match status" value="1"/>
</dbReference>
<dbReference type="Proteomes" id="UP000639396">
    <property type="component" value="Unassembled WGS sequence"/>
</dbReference>
<dbReference type="Gene3D" id="3.40.350.10">
    <property type="entry name" value="Creatinase/prolidase N-terminal domain"/>
    <property type="match status" value="1"/>
</dbReference>
<accession>A0A927C813</accession>
<proteinExistence type="inferred from homology"/>
<keyword evidence="7" id="KW-1185">Reference proteome</keyword>
<dbReference type="PANTHER" id="PTHR46112">
    <property type="entry name" value="AMINOPEPTIDASE"/>
    <property type="match status" value="1"/>
</dbReference>
<dbReference type="Pfam" id="PF00557">
    <property type="entry name" value="Peptidase_M24"/>
    <property type="match status" value="1"/>
</dbReference>
<protein>
    <submittedName>
        <fullName evidence="6">Aminopeptidase P family protein</fullName>
    </submittedName>
</protein>
<dbReference type="CDD" id="cd01092">
    <property type="entry name" value="APP-like"/>
    <property type="match status" value="1"/>
</dbReference>
<keyword evidence="6" id="KW-0031">Aminopeptidase</keyword>
<keyword evidence="2" id="KW-0378">Hydrolase</keyword>
<evidence type="ECO:0000313" key="6">
    <source>
        <dbReference type="EMBL" id="MBD2861732.1"/>
    </source>
</evidence>
<dbReference type="GO" id="GO:0004177">
    <property type="term" value="F:aminopeptidase activity"/>
    <property type="evidence" value="ECO:0007669"/>
    <property type="project" value="UniProtKB-KW"/>
</dbReference>
<dbReference type="SUPFAM" id="SSF53092">
    <property type="entry name" value="Creatinase/prolidase N-terminal domain"/>
    <property type="match status" value="1"/>
</dbReference>
<feature type="domain" description="Peptidase M24" evidence="4">
    <location>
        <begin position="147"/>
        <end position="351"/>
    </location>
</feature>
<dbReference type="InterPro" id="IPR050659">
    <property type="entry name" value="Peptidase_M24B"/>
</dbReference>
<evidence type="ECO:0000256" key="1">
    <source>
        <dbReference type="ARBA" id="ARBA00022723"/>
    </source>
</evidence>
<keyword evidence="1 3" id="KW-0479">Metal-binding</keyword>
<organism evidence="6 7">
    <name type="scientific">Paenibacillus oceani</name>
    <dbReference type="NCBI Taxonomy" id="2772510"/>
    <lineage>
        <taxon>Bacteria</taxon>
        <taxon>Bacillati</taxon>
        <taxon>Bacillota</taxon>
        <taxon>Bacilli</taxon>
        <taxon>Bacillales</taxon>
        <taxon>Paenibacillaceae</taxon>
        <taxon>Paenibacillus</taxon>
    </lineage>
</organism>
<evidence type="ECO:0000256" key="3">
    <source>
        <dbReference type="RuleBase" id="RU000590"/>
    </source>
</evidence>
<dbReference type="Pfam" id="PF01321">
    <property type="entry name" value="Creatinase_N"/>
    <property type="match status" value="1"/>
</dbReference>
<evidence type="ECO:0000256" key="2">
    <source>
        <dbReference type="ARBA" id="ARBA00022801"/>
    </source>
</evidence>
<reference evidence="6" key="1">
    <citation type="submission" date="2020-09" db="EMBL/GenBank/DDBJ databases">
        <title>A novel bacterium of genus Paenibacillus, isolated from South China Sea.</title>
        <authorList>
            <person name="Huang H."/>
            <person name="Mo K."/>
            <person name="Hu Y."/>
        </authorList>
    </citation>
    <scope>NUCLEOTIDE SEQUENCE</scope>
    <source>
        <strain evidence="6">IB182363</strain>
    </source>
</reference>
<feature type="domain" description="Creatinase N-terminal" evidence="5">
    <location>
        <begin position="13"/>
        <end position="140"/>
    </location>
</feature>
<sequence length="368" mass="40515">MIAMMNGSPYPVRIGKLRQLLEQVQADAVIVTSAANLFYFTGVWIEAHERLTALVVRREEDAFLIAPDLHRGEFGSLGMETLFWRDGEDAPALLARGIAHADVVGIDDSWPSGHLLRLMNHRPHVNWRSGTEMTGRLRMVKDRGELELIRKSAAVANRVMESFQTYLRVGSSEEKLLDELQELWRRERIRELSFDPTVAAGANGANPHHAPGTAVVREGDFVIVDTGGKLDRYCSDMTRTFAVGGEPSAEQRDVYELVKEAHLAGLRAIRPGVTLSEIDRTVRAVIEEGGYGPYFIHRTGHGLGIDVHEEPSVQTGNGLPVEAGMVFSIEPGIYLPGKFGVRIEDIVIVTDDGGESVNASVSKKLTVV</sequence>
<comment type="similarity">
    <text evidence="3">Belongs to the peptidase M24B family.</text>
</comment>